<sequence>MSGREKRIAKLNAVQEQRKQNCLVRTEKAIAEVKKKGQRLSFANIARAADVSVSYLYKYPEIKQRIQDLRREQERNGKPATPQPRSDKSSQVIINQLKERIKKLQTERDSLRRINER</sequence>
<dbReference type="InterPro" id="IPR046229">
    <property type="entry name" value="TnpC-like"/>
</dbReference>
<dbReference type="RefSeq" id="WP_229641094.1">
    <property type="nucleotide sequence ID" value="NZ_JADWDC010000034.1"/>
</dbReference>
<evidence type="ECO:0008006" key="4">
    <source>
        <dbReference type="Google" id="ProtNLM"/>
    </source>
</evidence>
<evidence type="ECO:0000313" key="2">
    <source>
        <dbReference type="EMBL" id="MCC0178028.1"/>
    </source>
</evidence>
<comment type="caution">
    <text evidence="2">The sequence shown here is derived from an EMBL/GenBank/DDBJ whole genome shotgun (WGS) entry which is preliminary data.</text>
</comment>
<feature type="compositionally biased region" description="Basic and acidic residues" evidence="1">
    <location>
        <begin position="68"/>
        <end position="77"/>
    </location>
</feature>
<reference evidence="2" key="1">
    <citation type="journal article" date="2021" name="Antonie Van Leeuwenhoek">
        <title>Draft genome and description of Waterburya agarophytonicola gen. nov. sp. nov. (Pleurocapsales, Cyanobacteria): a seaweed symbiont.</title>
        <authorList>
            <person name="Bonthond G."/>
            <person name="Shalygin S."/>
            <person name="Bayer T."/>
            <person name="Weinberger F."/>
        </authorList>
    </citation>
    <scope>NUCLEOTIDE SEQUENCE</scope>
    <source>
        <strain evidence="2">KI4</strain>
    </source>
</reference>
<dbReference type="Proteomes" id="UP000729733">
    <property type="component" value="Unassembled WGS sequence"/>
</dbReference>
<accession>A0A964BT29</accession>
<gene>
    <name evidence="2" type="ORF">I4641_13670</name>
</gene>
<protein>
    <recommendedName>
        <fullName evidence="4">Transposase</fullName>
    </recommendedName>
</protein>
<dbReference type="AlphaFoldDB" id="A0A964BT29"/>
<proteinExistence type="predicted"/>
<feature type="region of interest" description="Disordered" evidence="1">
    <location>
        <begin position="68"/>
        <end position="92"/>
    </location>
</feature>
<evidence type="ECO:0000256" key="1">
    <source>
        <dbReference type="SAM" id="MobiDB-lite"/>
    </source>
</evidence>
<organism evidence="2 3">
    <name type="scientific">Waterburya agarophytonicola KI4</name>
    <dbReference type="NCBI Taxonomy" id="2874699"/>
    <lineage>
        <taxon>Bacteria</taxon>
        <taxon>Bacillati</taxon>
        <taxon>Cyanobacteriota</taxon>
        <taxon>Cyanophyceae</taxon>
        <taxon>Pleurocapsales</taxon>
        <taxon>Hyellaceae</taxon>
        <taxon>Waterburya</taxon>
        <taxon>Waterburya agarophytonicola</taxon>
    </lineage>
</organism>
<feature type="non-terminal residue" evidence="2">
    <location>
        <position position="117"/>
    </location>
</feature>
<keyword evidence="3" id="KW-1185">Reference proteome</keyword>
<dbReference type="EMBL" id="JADWDC010000034">
    <property type="protein sequence ID" value="MCC0178028.1"/>
    <property type="molecule type" value="Genomic_DNA"/>
</dbReference>
<dbReference type="Pfam" id="PF19776">
    <property type="entry name" value="DUF6262"/>
    <property type="match status" value="1"/>
</dbReference>
<evidence type="ECO:0000313" key="3">
    <source>
        <dbReference type="Proteomes" id="UP000729733"/>
    </source>
</evidence>
<name>A0A964BT29_9CYAN</name>